<proteinExistence type="inferred from homology"/>
<keyword evidence="5" id="KW-0238">DNA-binding</keyword>
<dbReference type="CDD" id="cd00186">
    <property type="entry name" value="TOP1Ac"/>
    <property type="match status" value="1"/>
</dbReference>
<evidence type="ECO:0000256" key="2">
    <source>
        <dbReference type="ARBA" id="ARBA00009446"/>
    </source>
</evidence>
<reference evidence="12" key="1">
    <citation type="submission" date="2022-09" db="EMBL/GenBank/DDBJ databases">
        <title>Eubacterium sp. LFL-14 isolated from human feces.</title>
        <authorList>
            <person name="Liu F."/>
        </authorList>
    </citation>
    <scope>NUCLEOTIDE SEQUENCE</scope>
    <source>
        <strain evidence="12">LFL-14</strain>
    </source>
</reference>
<dbReference type="PANTHER" id="PTHR11390">
    <property type="entry name" value="PROKARYOTIC DNA TOPOISOMERASE"/>
    <property type="match status" value="1"/>
</dbReference>
<evidence type="ECO:0000256" key="8">
    <source>
        <dbReference type="ARBA" id="ARBA00031985"/>
    </source>
</evidence>
<dbReference type="InterPro" id="IPR013497">
    <property type="entry name" value="Topo_IA_cen"/>
</dbReference>
<evidence type="ECO:0000256" key="4">
    <source>
        <dbReference type="ARBA" id="ARBA00023029"/>
    </source>
</evidence>
<accession>A0ABT2M0Q6</accession>
<evidence type="ECO:0000256" key="9">
    <source>
        <dbReference type="ARBA" id="ARBA00032235"/>
    </source>
</evidence>
<dbReference type="Pfam" id="PF01131">
    <property type="entry name" value="Topoisom_bac"/>
    <property type="match status" value="1"/>
</dbReference>
<dbReference type="InterPro" id="IPR006171">
    <property type="entry name" value="TOPRIM_dom"/>
</dbReference>
<evidence type="ECO:0000313" key="13">
    <source>
        <dbReference type="Proteomes" id="UP001431199"/>
    </source>
</evidence>
<sequence>MKKALLIAEKPALAQSIKEAYLLMNDKPFSITFAAARGHLIGMDDPDKYCAEWGYPWTLEVLPMIPKPGQFKKSVKSDCRKIYSNIVKELNSGEYDYVISAGDPGREGELIIDEILTLAKCKLPQLRYWCQDQSVASSQAALKNLLPPQMNLKKAAMLREWYDWLLGMNGSRAASLSTGLKLSVGRVMTAVQNMVVIRDYEHENFIPVPYYECEFEIDSDNGSFKGYMLKNHNDIKFDNENEIRDMLAKVDGNGTVVDVKKSLKETDAPLLHDLTELQKEGYRTYGYTPDKVLSIAQSLYEKKYISYPRTDSRYLSKNVAKDLSKNLAVVGKIPAYTPIVSGILNNISAITKICKGKNKYVNDAKLTDHHALIPTTEVPDFSSLSKDEINIYILIARRLIAIFMPKRVVEKTTIVCNFGDINTITTGNVLKDAGYTAVMPVNNKDVMLPPLHNGDGVSALGAEILSKKTTAPPYYNSDTLLTAMQLVGNKIEDKELSQALNESSGLGTSATRAEVIKKLIDKQYLSYKKIGKNNFIVSTDLGRHMIKIFQGMEIISPELSAKWEYDLKQVELGNIDANDYYFKMVDFITKITEQLSSLPKDDNFKVNTQKTSETDLLCPLCGEPIMKSDKYYYCSKRNSKEENGCKFIISTDFFGAKISVEDMRKLLAGKNIYKKFTWKSGKKSTAGLELKDNQYNLLFDDKKASNKEK</sequence>
<dbReference type="InterPro" id="IPR013825">
    <property type="entry name" value="Topo_IA_cen_sub2"/>
</dbReference>
<evidence type="ECO:0000259" key="11">
    <source>
        <dbReference type="PROSITE" id="PS52039"/>
    </source>
</evidence>
<dbReference type="SMART" id="SM00437">
    <property type="entry name" value="TOP1Ac"/>
    <property type="match status" value="1"/>
</dbReference>
<organism evidence="12 13">
    <name type="scientific">Eubacterium album</name>
    <dbReference type="NCBI Taxonomy" id="2978477"/>
    <lineage>
        <taxon>Bacteria</taxon>
        <taxon>Bacillati</taxon>
        <taxon>Bacillota</taxon>
        <taxon>Clostridia</taxon>
        <taxon>Eubacteriales</taxon>
        <taxon>Eubacteriaceae</taxon>
        <taxon>Eubacterium</taxon>
    </lineage>
</organism>
<dbReference type="RefSeq" id="WP_260978274.1">
    <property type="nucleotide sequence ID" value="NZ_JAODBU010000002.1"/>
</dbReference>
<dbReference type="InterPro" id="IPR003601">
    <property type="entry name" value="Topo_IA_2"/>
</dbReference>
<evidence type="ECO:0000256" key="10">
    <source>
        <dbReference type="ARBA" id="ARBA00032877"/>
    </source>
</evidence>
<dbReference type="PANTHER" id="PTHR11390:SF21">
    <property type="entry name" value="DNA TOPOISOMERASE 3-ALPHA"/>
    <property type="match status" value="1"/>
</dbReference>
<gene>
    <name evidence="12" type="ORF">N5B56_01885</name>
</gene>
<dbReference type="EC" id="5.6.2.1" evidence="3"/>
<evidence type="ECO:0000256" key="5">
    <source>
        <dbReference type="ARBA" id="ARBA00023125"/>
    </source>
</evidence>
<dbReference type="InterPro" id="IPR013826">
    <property type="entry name" value="Topo_IA_cen_sub3"/>
</dbReference>
<dbReference type="Pfam" id="PF01751">
    <property type="entry name" value="Toprim"/>
    <property type="match status" value="1"/>
</dbReference>
<comment type="catalytic activity">
    <reaction evidence="1">
        <text>ATP-independent breakage of single-stranded DNA, followed by passage and rejoining.</text>
        <dbReference type="EC" id="5.6.2.1"/>
    </reaction>
</comment>
<feature type="domain" description="Topo IA-type catalytic" evidence="11">
    <location>
        <begin position="149"/>
        <end position="592"/>
    </location>
</feature>
<dbReference type="GO" id="GO:0016853">
    <property type="term" value="F:isomerase activity"/>
    <property type="evidence" value="ECO:0007669"/>
    <property type="project" value="UniProtKB-KW"/>
</dbReference>
<dbReference type="Gene3D" id="1.10.460.10">
    <property type="entry name" value="Topoisomerase I, domain 2"/>
    <property type="match status" value="1"/>
</dbReference>
<dbReference type="Proteomes" id="UP001431199">
    <property type="component" value="Unassembled WGS sequence"/>
</dbReference>
<protein>
    <recommendedName>
        <fullName evidence="3">DNA topoisomerase</fullName>
        <ecNumber evidence="3">5.6.2.1</ecNumber>
    </recommendedName>
    <alternativeName>
        <fullName evidence="10">Omega-protein</fullName>
    </alternativeName>
    <alternativeName>
        <fullName evidence="9">Relaxing enzyme</fullName>
    </alternativeName>
    <alternativeName>
        <fullName evidence="7">Swivelase</fullName>
    </alternativeName>
    <alternativeName>
        <fullName evidence="8">Untwisting enzyme</fullName>
    </alternativeName>
</protein>
<dbReference type="InterPro" id="IPR023405">
    <property type="entry name" value="Topo_IA_core_domain"/>
</dbReference>
<dbReference type="PROSITE" id="PS52039">
    <property type="entry name" value="TOPO_IA_2"/>
    <property type="match status" value="1"/>
</dbReference>
<keyword evidence="13" id="KW-1185">Reference proteome</keyword>
<dbReference type="Gene3D" id="1.10.290.10">
    <property type="entry name" value="Topoisomerase I, domain 4"/>
    <property type="match status" value="1"/>
</dbReference>
<evidence type="ECO:0000313" key="12">
    <source>
        <dbReference type="EMBL" id="MCT7397838.1"/>
    </source>
</evidence>
<keyword evidence="6 12" id="KW-0413">Isomerase</keyword>
<evidence type="ECO:0000256" key="6">
    <source>
        <dbReference type="ARBA" id="ARBA00023235"/>
    </source>
</evidence>
<dbReference type="Gene3D" id="3.40.50.140">
    <property type="match status" value="1"/>
</dbReference>
<dbReference type="PROSITE" id="PS00396">
    <property type="entry name" value="TOPO_IA_1"/>
    <property type="match status" value="1"/>
</dbReference>
<dbReference type="InterPro" id="IPR000380">
    <property type="entry name" value="Topo_IA"/>
</dbReference>
<dbReference type="Gene3D" id="2.70.20.10">
    <property type="entry name" value="Topoisomerase I, domain 3"/>
    <property type="match status" value="1"/>
</dbReference>
<comment type="caution">
    <text evidence="12">The sequence shown here is derived from an EMBL/GenBank/DDBJ whole genome shotgun (WGS) entry which is preliminary data.</text>
</comment>
<dbReference type="SUPFAM" id="SSF56712">
    <property type="entry name" value="Prokaryotic type I DNA topoisomerase"/>
    <property type="match status" value="1"/>
</dbReference>
<evidence type="ECO:0000256" key="7">
    <source>
        <dbReference type="ARBA" id="ARBA00030003"/>
    </source>
</evidence>
<dbReference type="InterPro" id="IPR003602">
    <property type="entry name" value="Topo_IA_DNA-bd_dom"/>
</dbReference>
<dbReference type="InterPro" id="IPR023406">
    <property type="entry name" value="Topo_IA_AS"/>
</dbReference>
<keyword evidence="4" id="KW-0799">Topoisomerase</keyword>
<evidence type="ECO:0000256" key="3">
    <source>
        <dbReference type="ARBA" id="ARBA00012891"/>
    </source>
</evidence>
<dbReference type="SMART" id="SM00436">
    <property type="entry name" value="TOP1Bc"/>
    <property type="match status" value="1"/>
</dbReference>
<dbReference type="InterPro" id="IPR013824">
    <property type="entry name" value="Topo_IA_cen_sub1"/>
</dbReference>
<comment type="similarity">
    <text evidence="2">Belongs to the type IA topoisomerase family.</text>
</comment>
<dbReference type="PRINTS" id="PR00417">
    <property type="entry name" value="PRTPISMRASEI"/>
</dbReference>
<dbReference type="SMART" id="SM00493">
    <property type="entry name" value="TOPRIM"/>
    <property type="match status" value="1"/>
</dbReference>
<dbReference type="EMBL" id="JAODBU010000002">
    <property type="protein sequence ID" value="MCT7397838.1"/>
    <property type="molecule type" value="Genomic_DNA"/>
</dbReference>
<evidence type="ECO:0000256" key="1">
    <source>
        <dbReference type="ARBA" id="ARBA00000213"/>
    </source>
</evidence>
<name>A0ABT2M0Q6_9FIRM</name>